<evidence type="ECO:0000313" key="1">
    <source>
        <dbReference type="EMBL" id="MCC9628307.1"/>
    </source>
</evidence>
<protein>
    <submittedName>
        <fullName evidence="1">Uncharacterized protein</fullName>
    </submittedName>
</protein>
<organism evidence="1 2">
    <name type="scientific">Blastopirellula sediminis</name>
    <dbReference type="NCBI Taxonomy" id="2894196"/>
    <lineage>
        <taxon>Bacteria</taxon>
        <taxon>Pseudomonadati</taxon>
        <taxon>Planctomycetota</taxon>
        <taxon>Planctomycetia</taxon>
        <taxon>Pirellulales</taxon>
        <taxon>Pirellulaceae</taxon>
        <taxon>Blastopirellula</taxon>
    </lineage>
</organism>
<keyword evidence="2" id="KW-1185">Reference proteome</keyword>
<sequence length="165" mass="18984">MNTNWLHHEEARNYAVAIEDRQARAALRGVHTLLLESCGATPLYSLERQLRPIFPLDLRVVYRCVASLFSEWKENAREAHLTKNENVRNLDNAKEYVSRLNGEREKTAQLNFVQLLCEAALKENKVIDVLFCCELLHPILSDDDALDNILSGRAENCSVDVWQDY</sequence>
<accession>A0A9X1ML52</accession>
<reference evidence="1" key="1">
    <citation type="submission" date="2021-11" db="EMBL/GenBank/DDBJ databases">
        <title>Genome sequence.</title>
        <authorList>
            <person name="Sun Q."/>
        </authorList>
    </citation>
    <scope>NUCLEOTIDE SEQUENCE</scope>
    <source>
        <strain evidence="1">JC732</strain>
    </source>
</reference>
<name>A0A9X1ML52_9BACT</name>
<gene>
    <name evidence="1" type="ORF">LOC68_07865</name>
</gene>
<evidence type="ECO:0000313" key="2">
    <source>
        <dbReference type="Proteomes" id="UP001139103"/>
    </source>
</evidence>
<dbReference type="RefSeq" id="WP_230217457.1">
    <property type="nucleotide sequence ID" value="NZ_JAJKFT010000004.1"/>
</dbReference>
<dbReference type="AlphaFoldDB" id="A0A9X1ML52"/>
<dbReference type="EMBL" id="JAJKFT010000004">
    <property type="protein sequence ID" value="MCC9628307.1"/>
    <property type="molecule type" value="Genomic_DNA"/>
</dbReference>
<dbReference type="Proteomes" id="UP001139103">
    <property type="component" value="Unassembled WGS sequence"/>
</dbReference>
<comment type="caution">
    <text evidence="1">The sequence shown here is derived from an EMBL/GenBank/DDBJ whole genome shotgun (WGS) entry which is preliminary data.</text>
</comment>
<proteinExistence type="predicted"/>